<sequence>MDLALSMWSVHRTAKEKGWRATDFLRFCEAEGYRKVELLAHFWQDAASELEETAACAKQCGITVVSYAVSNNFVSQDPEARRKALLQITEAFPVAQQLGTRTIRVFSGNLLDGIDYGDALQWIVDGLGAAAKEAEAAGMSLCLENHGKLAGRGEQVRHIIEAVGSPALQSTLDVGNFLLVDEDPVHAARLLLPYIGHVHVKDFKKSDGGRYKSLGNQAFDGVPAGGGDVDIPAILDLLRKSGYDGAYVLEYEGQGVEADGIRESYHNMKLL</sequence>
<keyword evidence="3" id="KW-1185">Reference proteome</keyword>
<dbReference type="Pfam" id="PF01261">
    <property type="entry name" value="AP_endonuc_2"/>
    <property type="match status" value="1"/>
</dbReference>
<feature type="domain" description="Xylose isomerase-like TIM barrel" evidence="1">
    <location>
        <begin position="26"/>
        <end position="265"/>
    </location>
</feature>
<gene>
    <name evidence="2" type="primary">iolE_3</name>
    <name evidence="2" type="ORF">PAESOLCIP111_02224</name>
</gene>
<dbReference type="AlphaFoldDB" id="A0A916K074"/>
<accession>A0A916K074</accession>
<dbReference type="InterPro" id="IPR013022">
    <property type="entry name" value="Xyl_isomerase-like_TIM-brl"/>
</dbReference>
<dbReference type="PANTHER" id="PTHR12110">
    <property type="entry name" value="HYDROXYPYRUVATE ISOMERASE"/>
    <property type="match status" value="1"/>
</dbReference>
<reference evidence="2" key="1">
    <citation type="submission" date="2021-06" db="EMBL/GenBank/DDBJ databases">
        <authorList>
            <person name="Criscuolo A."/>
        </authorList>
    </citation>
    <scope>NUCLEOTIDE SEQUENCE</scope>
    <source>
        <strain evidence="2">CIP111600</strain>
    </source>
</reference>
<evidence type="ECO:0000313" key="3">
    <source>
        <dbReference type="Proteomes" id="UP000693672"/>
    </source>
</evidence>
<dbReference type="EMBL" id="CAJVAS010000007">
    <property type="protein sequence ID" value="CAG7619591.1"/>
    <property type="molecule type" value="Genomic_DNA"/>
</dbReference>
<dbReference type="RefSeq" id="WP_218092002.1">
    <property type="nucleotide sequence ID" value="NZ_CAJVAS010000007.1"/>
</dbReference>
<dbReference type="InterPro" id="IPR050312">
    <property type="entry name" value="IolE/XylAMocC-like"/>
</dbReference>
<evidence type="ECO:0000259" key="1">
    <source>
        <dbReference type="Pfam" id="PF01261"/>
    </source>
</evidence>
<proteinExistence type="predicted"/>
<comment type="caution">
    <text evidence="2">The sequence shown here is derived from an EMBL/GenBank/DDBJ whole genome shotgun (WGS) entry which is preliminary data.</text>
</comment>
<protein>
    <submittedName>
        <fullName evidence="2">Inosose dehydratase</fullName>
        <ecNumber evidence="2">4.2.1.44</ecNumber>
    </submittedName>
</protein>
<dbReference type="PANTHER" id="PTHR12110:SF53">
    <property type="entry name" value="BLR5974 PROTEIN"/>
    <property type="match status" value="1"/>
</dbReference>
<dbReference type="GO" id="GO:0050114">
    <property type="term" value="F:myo-inosose-2 dehydratase activity"/>
    <property type="evidence" value="ECO:0007669"/>
    <property type="project" value="UniProtKB-EC"/>
</dbReference>
<dbReference type="EC" id="4.2.1.44" evidence="2"/>
<organism evidence="2 3">
    <name type="scientific">Paenibacillus solanacearum</name>
    <dbReference type="NCBI Taxonomy" id="2048548"/>
    <lineage>
        <taxon>Bacteria</taxon>
        <taxon>Bacillati</taxon>
        <taxon>Bacillota</taxon>
        <taxon>Bacilli</taxon>
        <taxon>Bacillales</taxon>
        <taxon>Paenibacillaceae</taxon>
        <taxon>Paenibacillus</taxon>
    </lineage>
</organism>
<name>A0A916K074_9BACL</name>
<dbReference type="Proteomes" id="UP000693672">
    <property type="component" value="Unassembled WGS sequence"/>
</dbReference>
<evidence type="ECO:0000313" key="2">
    <source>
        <dbReference type="EMBL" id="CAG7619591.1"/>
    </source>
</evidence>
<keyword evidence="2" id="KW-0456">Lyase</keyword>